<name>B6HX64_PENRW</name>
<accession>B6HX64</accession>
<organism evidence="1 2">
    <name type="scientific">Penicillium rubens (strain ATCC 28089 / DSM 1075 / NRRL 1951 / Wisconsin 54-1255)</name>
    <name type="common">Penicillium chrysogenum</name>
    <dbReference type="NCBI Taxonomy" id="500485"/>
    <lineage>
        <taxon>Eukaryota</taxon>
        <taxon>Fungi</taxon>
        <taxon>Dikarya</taxon>
        <taxon>Ascomycota</taxon>
        <taxon>Pezizomycotina</taxon>
        <taxon>Eurotiomycetes</taxon>
        <taxon>Eurotiomycetidae</taxon>
        <taxon>Eurotiales</taxon>
        <taxon>Aspergillaceae</taxon>
        <taxon>Penicillium</taxon>
        <taxon>Penicillium chrysogenum species complex</taxon>
    </lineage>
</organism>
<dbReference type="AlphaFoldDB" id="B6HX64"/>
<dbReference type="HOGENOM" id="CLU_1571168_0_0_1"/>
<protein>
    <submittedName>
        <fullName evidence="1">Uncharacterized protein</fullName>
    </submittedName>
</protein>
<dbReference type="VEuPathDB" id="FungiDB:PCH_Pc24g03020"/>
<proteinExistence type="predicted"/>
<gene>
    <name evidence="1" type="ORF">Pc24g03020</name>
    <name evidence="1" type="ORF">PCH_Pc24g03020</name>
</gene>
<dbReference type="EMBL" id="AM920439">
    <property type="protein sequence ID" value="CAP87210.1"/>
    <property type="molecule type" value="Genomic_DNA"/>
</dbReference>
<sequence>MAPCETDVAEIQYTRHGNSAFRSDFKVCWSTVMASSQIFGALASIGLSRQAILAVPNGKLDFEAGRSNEISRPERHDKEVPKSAHESYGFMRDRQIHHEMTPILGQGIRLVQTKFYVGCRSGLARTADRPLDVTPEIQCLLYFRPPSPSWTGDLVQATPHRWKHVMSMAE</sequence>
<reference evidence="1 2" key="1">
    <citation type="journal article" date="2008" name="Nat. Biotechnol.">
        <title>Genome sequencing and analysis of the filamentous fungus Penicillium chrysogenum.</title>
        <authorList>
            <person name="van den Berg M.A."/>
            <person name="Albang R."/>
            <person name="Albermann K."/>
            <person name="Badger J.H."/>
            <person name="Daran J.-M."/>
            <person name="Driessen A.J.M."/>
            <person name="Garcia-Estrada C."/>
            <person name="Fedorova N.D."/>
            <person name="Harris D.M."/>
            <person name="Heijne W.H.M."/>
            <person name="Joardar V.S."/>
            <person name="Kiel J.A.K.W."/>
            <person name="Kovalchuk A."/>
            <person name="Martin J.F."/>
            <person name="Nierman W.C."/>
            <person name="Nijland J.G."/>
            <person name="Pronk J.T."/>
            <person name="Roubos J.A."/>
            <person name="van der Klei I.J."/>
            <person name="van Peij N.N.M.E."/>
            <person name="Veenhuis M."/>
            <person name="von Doehren H."/>
            <person name="Wagner C."/>
            <person name="Wortman J.R."/>
            <person name="Bovenberg R.A.L."/>
        </authorList>
    </citation>
    <scope>NUCLEOTIDE SEQUENCE [LARGE SCALE GENOMIC DNA]</scope>
    <source>
        <strain evidence="2">ATCC 28089 / DSM 1075 / NRRL 1951 / Wisconsin 54-1255</strain>
    </source>
</reference>
<evidence type="ECO:0000313" key="1">
    <source>
        <dbReference type="EMBL" id="CAP87210.1"/>
    </source>
</evidence>
<keyword evidence="2" id="KW-1185">Reference proteome</keyword>
<evidence type="ECO:0000313" key="2">
    <source>
        <dbReference type="Proteomes" id="UP000000724"/>
    </source>
</evidence>
<dbReference type="Proteomes" id="UP000000724">
    <property type="component" value="Contig Pc00c24"/>
</dbReference>